<gene>
    <name evidence="2" type="ORF">ARMSODRAFT_981734</name>
</gene>
<keyword evidence="3" id="KW-1185">Reference proteome</keyword>
<feature type="region of interest" description="Disordered" evidence="1">
    <location>
        <begin position="309"/>
        <end position="331"/>
    </location>
</feature>
<protein>
    <submittedName>
        <fullName evidence="2">Uncharacterized protein</fullName>
    </submittedName>
</protein>
<organism evidence="2 3">
    <name type="scientific">Armillaria solidipes</name>
    <dbReference type="NCBI Taxonomy" id="1076256"/>
    <lineage>
        <taxon>Eukaryota</taxon>
        <taxon>Fungi</taxon>
        <taxon>Dikarya</taxon>
        <taxon>Basidiomycota</taxon>
        <taxon>Agaricomycotina</taxon>
        <taxon>Agaricomycetes</taxon>
        <taxon>Agaricomycetidae</taxon>
        <taxon>Agaricales</taxon>
        <taxon>Marasmiineae</taxon>
        <taxon>Physalacriaceae</taxon>
        <taxon>Armillaria</taxon>
    </lineage>
</organism>
<dbReference type="AlphaFoldDB" id="A0A2H3B9C3"/>
<accession>A0A2H3B9C3</accession>
<dbReference type="EMBL" id="KZ293478">
    <property type="protein sequence ID" value="PBK61187.1"/>
    <property type="molecule type" value="Genomic_DNA"/>
</dbReference>
<sequence>MQYLNSERSKYYCIFGAASYIVSLQASYLESLTIGIGILADDSGVVDMQFSRAFREKDLVRNYKGTSGNLSFNDGRVGAVIPQERFFITSILMDQDPTPKPSDVGHPYREYGVYWRDVNTEIDIQWNKSVVRGIGRLNREFRQSLLQRLSSVTTDSFNIRVMVATAQRFWLELVGALDYMEIYKPIMDGHAERSLNHRLDRLMGSFTSDISTVQFLIRAGIPVYFVRPLMVFDNQIIERVVELSQPMLTITRPDPVYPVVYTGDPTDAKKYRAIHTCLRQFQCYKLPFSFKAVISTPFEQADSVASTSTVLSPSLPPRSGPVRGAKAATGRLQKGAPMFRRKKQKKSANPALAVRDKFEDLSGMYAPPPIPAWADVNRRINQDSVLSACRVSDEHDNHYFFPDPGLVTFSNTIRQNSYLRQLDHCFDLLQPTEQSTQCSRNFAAMEEMLGSCMQAQGVTMELLAPPADIEEPFDYRRGQELVWRLCELNFRFELLALDTRITRPPPPTEGQTIDSVAADFRLQRQELILTLFPGGALTSVSPSTVGEGLASADWGNRYQRLRIL</sequence>
<reference evidence="3" key="1">
    <citation type="journal article" date="2017" name="Nat. Ecol. Evol.">
        <title>Genome expansion and lineage-specific genetic innovations in the forest pathogenic fungi Armillaria.</title>
        <authorList>
            <person name="Sipos G."/>
            <person name="Prasanna A.N."/>
            <person name="Walter M.C."/>
            <person name="O'Connor E."/>
            <person name="Balint B."/>
            <person name="Krizsan K."/>
            <person name="Kiss B."/>
            <person name="Hess J."/>
            <person name="Varga T."/>
            <person name="Slot J."/>
            <person name="Riley R."/>
            <person name="Boka B."/>
            <person name="Rigling D."/>
            <person name="Barry K."/>
            <person name="Lee J."/>
            <person name="Mihaltcheva S."/>
            <person name="LaButti K."/>
            <person name="Lipzen A."/>
            <person name="Waldron R."/>
            <person name="Moloney N.M."/>
            <person name="Sperisen C."/>
            <person name="Kredics L."/>
            <person name="Vagvoelgyi C."/>
            <person name="Patrignani A."/>
            <person name="Fitzpatrick D."/>
            <person name="Nagy I."/>
            <person name="Doyle S."/>
            <person name="Anderson J.B."/>
            <person name="Grigoriev I.V."/>
            <person name="Gueldener U."/>
            <person name="Muensterkoetter M."/>
            <person name="Nagy L.G."/>
        </authorList>
    </citation>
    <scope>NUCLEOTIDE SEQUENCE [LARGE SCALE GENOMIC DNA]</scope>
    <source>
        <strain evidence="3">28-4</strain>
    </source>
</reference>
<dbReference type="Proteomes" id="UP000218334">
    <property type="component" value="Unassembled WGS sequence"/>
</dbReference>
<name>A0A2H3B9C3_9AGAR</name>
<evidence type="ECO:0000256" key="1">
    <source>
        <dbReference type="SAM" id="MobiDB-lite"/>
    </source>
</evidence>
<evidence type="ECO:0000313" key="2">
    <source>
        <dbReference type="EMBL" id="PBK61187.1"/>
    </source>
</evidence>
<evidence type="ECO:0000313" key="3">
    <source>
        <dbReference type="Proteomes" id="UP000218334"/>
    </source>
</evidence>
<proteinExistence type="predicted"/>